<organism evidence="1">
    <name type="scientific">marine sediment metagenome</name>
    <dbReference type="NCBI Taxonomy" id="412755"/>
    <lineage>
        <taxon>unclassified sequences</taxon>
        <taxon>metagenomes</taxon>
        <taxon>ecological metagenomes</taxon>
    </lineage>
</organism>
<feature type="non-terminal residue" evidence="1">
    <location>
        <position position="58"/>
    </location>
</feature>
<dbReference type="AlphaFoldDB" id="X0V140"/>
<name>X0V140_9ZZZZ</name>
<protein>
    <submittedName>
        <fullName evidence="1">Uncharacterized protein</fullName>
    </submittedName>
</protein>
<sequence length="58" mass="5780">MLLCAALAAPAAASVELWRRGEAVLEFGGSARDLVAVSRGTDADDFADAAGSAVCVLA</sequence>
<dbReference type="EMBL" id="BARS01026107">
    <property type="protein sequence ID" value="GAG11819.1"/>
    <property type="molecule type" value="Genomic_DNA"/>
</dbReference>
<comment type="caution">
    <text evidence="1">The sequence shown here is derived from an EMBL/GenBank/DDBJ whole genome shotgun (WGS) entry which is preliminary data.</text>
</comment>
<evidence type="ECO:0000313" key="1">
    <source>
        <dbReference type="EMBL" id="GAG11819.1"/>
    </source>
</evidence>
<proteinExistence type="predicted"/>
<accession>X0V140</accession>
<reference evidence="1" key="1">
    <citation type="journal article" date="2014" name="Front. Microbiol.">
        <title>High frequency of phylogenetically diverse reductive dehalogenase-homologous genes in deep subseafloor sedimentary metagenomes.</title>
        <authorList>
            <person name="Kawai M."/>
            <person name="Futagami T."/>
            <person name="Toyoda A."/>
            <person name="Takaki Y."/>
            <person name="Nishi S."/>
            <person name="Hori S."/>
            <person name="Arai W."/>
            <person name="Tsubouchi T."/>
            <person name="Morono Y."/>
            <person name="Uchiyama I."/>
            <person name="Ito T."/>
            <person name="Fujiyama A."/>
            <person name="Inagaki F."/>
            <person name="Takami H."/>
        </authorList>
    </citation>
    <scope>NUCLEOTIDE SEQUENCE</scope>
    <source>
        <strain evidence="1">Expedition CK06-06</strain>
    </source>
</reference>
<gene>
    <name evidence="1" type="ORF">S01H1_41182</name>
</gene>